<keyword evidence="3" id="KW-1185">Reference proteome</keyword>
<feature type="transmembrane region" description="Helical" evidence="1">
    <location>
        <begin position="6"/>
        <end position="25"/>
    </location>
</feature>
<organism evidence="2 3">
    <name type="scientific">Mucilaginibacter pedocola</name>
    <dbReference type="NCBI Taxonomy" id="1792845"/>
    <lineage>
        <taxon>Bacteria</taxon>
        <taxon>Pseudomonadati</taxon>
        <taxon>Bacteroidota</taxon>
        <taxon>Sphingobacteriia</taxon>
        <taxon>Sphingobacteriales</taxon>
        <taxon>Sphingobacteriaceae</taxon>
        <taxon>Mucilaginibacter</taxon>
    </lineage>
</organism>
<reference evidence="2 3" key="1">
    <citation type="submission" date="2016-07" db="EMBL/GenBank/DDBJ databases">
        <title>Genomic analysis of zinc-resistant bacterium Mucilaginibacter pedocola TBZ30.</title>
        <authorList>
            <person name="Huang J."/>
            <person name="Tang J."/>
        </authorList>
    </citation>
    <scope>NUCLEOTIDE SEQUENCE [LARGE SCALE GENOMIC DNA]</scope>
    <source>
        <strain evidence="2 3">TBZ30</strain>
    </source>
</reference>
<sequence length="201" mass="23702">MRKPIFTLFNLLLIFAFYSCGYFSIKKYPERKKVEIVCLVDNDTLHVKIVNNSDSVIYIPEDYEVDFTSNTDTLYMSVVNKEKYGVTYFYKYSKVFPFEFYTAKKIDGVSPDTTVKIKSQVNFYNQFKIHGIREIKSGASYITRLVFDIPKHLNVVQVNYYRKLFLNTNRLDTIDYSKQDVLLYDSLNSVQVNVLPVTRFR</sequence>
<evidence type="ECO:0008006" key="4">
    <source>
        <dbReference type="Google" id="ProtNLM"/>
    </source>
</evidence>
<dbReference type="AlphaFoldDB" id="A0A1S9PBL1"/>
<dbReference type="STRING" id="1792845.BC343_11840"/>
<keyword evidence="1" id="KW-0472">Membrane</keyword>
<accession>A0A1S9PBL1</accession>
<evidence type="ECO:0000256" key="1">
    <source>
        <dbReference type="SAM" id="Phobius"/>
    </source>
</evidence>
<evidence type="ECO:0000313" key="3">
    <source>
        <dbReference type="Proteomes" id="UP000189739"/>
    </source>
</evidence>
<dbReference type="RefSeq" id="WP_078350068.1">
    <property type="nucleotide sequence ID" value="NZ_MBTF01000034.1"/>
</dbReference>
<dbReference type="OrthoDB" id="790839at2"/>
<protein>
    <recommendedName>
        <fullName evidence="4">Lipoprotein</fullName>
    </recommendedName>
</protein>
<name>A0A1S9PBL1_9SPHI</name>
<keyword evidence="1" id="KW-1133">Transmembrane helix</keyword>
<comment type="caution">
    <text evidence="2">The sequence shown here is derived from an EMBL/GenBank/DDBJ whole genome shotgun (WGS) entry which is preliminary data.</text>
</comment>
<gene>
    <name evidence="2" type="ORF">BC343_11840</name>
</gene>
<proteinExistence type="predicted"/>
<evidence type="ECO:0000313" key="2">
    <source>
        <dbReference type="EMBL" id="OOQ58319.1"/>
    </source>
</evidence>
<dbReference type="EMBL" id="MBTF01000034">
    <property type="protein sequence ID" value="OOQ58319.1"/>
    <property type="molecule type" value="Genomic_DNA"/>
</dbReference>
<dbReference type="Proteomes" id="UP000189739">
    <property type="component" value="Unassembled WGS sequence"/>
</dbReference>
<dbReference type="PROSITE" id="PS51257">
    <property type="entry name" value="PROKAR_LIPOPROTEIN"/>
    <property type="match status" value="1"/>
</dbReference>
<keyword evidence="1" id="KW-0812">Transmembrane</keyword>